<feature type="domain" description="Long Rib" evidence="2">
    <location>
        <begin position="775"/>
        <end position="871"/>
    </location>
</feature>
<dbReference type="InterPro" id="IPR044055">
    <property type="entry name" value="RibLong"/>
</dbReference>
<evidence type="ECO:0000313" key="4">
    <source>
        <dbReference type="Proteomes" id="UP000320531"/>
    </source>
</evidence>
<comment type="caution">
    <text evidence="3">The sequence shown here is derived from an EMBL/GenBank/DDBJ whole genome shotgun (WGS) entry which is preliminary data.</text>
</comment>
<feature type="region of interest" description="Disordered" evidence="1">
    <location>
        <begin position="972"/>
        <end position="1044"/>
    </location>
</feature>
<accession>A0A558GJE6</accession>
<evidence type="ECO:0000313" key="3">
    <source>
        <dbReference type="EMBL" id="TVU57006.1"/>
    </source>
</evidence>
<reference evidence="3 4" key="1">
    <citation type="submission" date="2019-07" db="EMBL/GenBank/DDBJ databases">
        <title>Draft genome of C. aurimucosum strain 14-2523.</title>
        <authorList>
            <person name="Pacheco L.G.C."/>
            <person name="Aguiar E.R.G.R."/>
            <person name="Navas J."/>
            <person name="Santos C.S."/>
            <person name="Rocha D.J.P.G."/>
        </authorList>
    </citation>
    <scope>NUCLEOTIDE SEQUENCE [LARGE SCALE GENOMIC DNA]</scope>
    <source>
        <strain evidence="3 4">14-2523</strain>
    </source>
</reference>
<organism evidence="3 4">
    <name type="scientific">Corynebacterium aurimucosum</name>
    <dbReference type="NCBI Taxonomy" id="169292"/>
    <lineage>
        <taxon>Bacteria</taxon>
        <taxon>Bacillati</taxon>
        <taxon>Actinomycetota</taxon>
        <taxon>Actinomycetes</taxon>
        <taxon>Mycobacteriales</taxon>
        <taxon>Corynebacteriaceae</taxon>
        <taxon>Corynebacterium</taxon>
    </lineage>
</organism>
<dbReference type="EMBL" id="VMTY01000010">
    <property type="protein sequence ID" value="TVU57006.1"/>
    <property type="molecule type" value="Genomic_DNA"/>
</dbReference>
<feature type="compositionally biased region" description="Basic and acidic residues" evidence="1">
    <location>
        <begin position="788"/>
        <end position="804"/>
    </location>
</feature>
<feature type="domain" description="Long Rib" evidence="2">
    <location>
        <begin position="668"/>
        <end position="764"/>
    </location>
</feature>
<name>A0A558GJE6_9CORY</name>
<dbReference type="AlphaFoldDB" id="A0A558GJE6"/>
<dbReference type="NCBIfam" id="NF038186">
    <property type="entry name" value="YPDG_rpt"/>
    <property type="match status" value="3"/>
</dbReference>
<protein>
    <recommendedName>
        <fullName evidence="2">Long Rib domain-containing protein</fullName>
    </recommendedName>
</protein>
<dbReference type="Gene3D" id="2.60.40.60">
    <property type="entry name" value="Cadherins"/>
    <property type="match status" value="1"/>
</dbReference>
<dbReference type="Proteomes" id="UP000320531">
    <property type="component" value="Unassembled WGS sequence"/>
</dbReference>
<dbReference type="Pfam" id="PF18957">
    <property type="entry name" value="RibLong"/>
    <property type="match status" value="3"/>
</dbReference>
<feature type="non-terminal residue" evidence="3">
    <location>
        <position position="1044"/>
    </location>
</feature>
<feature type="region of interest" description="Disordered" evidence="1">
    <location>
        <begin position="663"/>
        <end position="912"/>
    </location>
</feature>
<feature type="domain" description="Long Rib" evidence="2">
    <location>
        <begin position="980"/>
        <end position="1044"/>
    </location>
</feature>
<proteinExistence type="predicted"/>
<evidence type="ECO:0000256" key="1">
    <source>
        <dbReference type="SAM" id="MobiDB-lite"/>
    </source>
</evidence>
<evidence type="ECO:0000259" key="2">
    <source>
        <dbReference type="Pfam" id="PF18957"/>
    </source>
</evidence>
<sequence length="1044" mass="112669">MKGFFMNLKSFNGSARRRGTTIAAAALSVAMVAPFVHPVVSPNAAPAAIAQDTTPDQKPSVDTRGTSEATAIRADGTWMQKQGYQGTVYLDRDSNLSDQDKADEAMAGVKVFLQYVNGKGQVSPIYYTTSDSEGKFVFDLSNAPKDGLGNPIEFKLAGDSKFQVRTWAENPDPAKYTLTAGGDMYSGRFHNRLTRKWESWDFTAGINRIVGAKVVFQERPNIDGWLAKPEAEWTEAPTADKKWPEGGIFGTARGSVWWENNEAGGTLAQIYFKGSSDRAATDVKVVGSYVNDEVARQFDAWKDANKNYTREQFRVAQKEIVDKYQAEHGEGSHIAESRVAYVKDDGSFYLPFAGLYGVSHTNKGNKTTDEEWGKLVSAEEEEHGNLMQWNGTLGQRHRHINTDYMYLYPVVGENRDLWMGNYQDNMFQPSNELFLGQANTSANISVQNFALLTPRPIHDVFNYDNASAIAAPGDTAKSKTTGLVPNQEYAIEWFADGESTGEVCTVTANELGELESCDFTVPNGLSKPTVYSSQVFAADASGKPTGTLLLADSFLADPTVVNYDETKGTAKEKDLEVKPSFDNPNTDAEEKMPEGATFEFVDPAAAEKLGLKIDATTGVITWPADKQVEGQNEALVKVTWTPAEGADPVSREVPAKFDLDAPAAKDNETFEPGYEDGSGKPGEDVTVPAPQFKDKDGNPTTAPDGTTFKPGENAPDGVKVDPNTGEITVTVPEDAKPGDKITVPVEVTYPDGSKDNVDVTVTVEQPDAPDTKQNEEFDPVYDGGTGKPGEDVKIDEPTFKDKDGNPTTAPDGTTFAPGEGTPDGVTIDENTGEITVTIPEDATPGDKITVPVEVTYPDGSTDEVDVTVTVTEKDATPVTPVAPTENNPSTGASADDPASCEEPPYVTVEETEGVEYKVTVDGKELTPDADGKYVYDYGQTVKVEAFPTEGFTFPEGAQTTWTYTTQQNEVCDAPDTKQNETFEPGYEDGSGKPGEDVTVPAPEFKDKDGNPTTAPDGTTFKPGENAPDGVKVDPNTGEITVTVP</sequence>
<gene>
    <name evidence="3" type="ORF">FQK23_04260</name>
</gene>